<keyword evidence="5" id="KW-0489">Methyltransferase</keyword>
<evidence type="ECO:0000256" key="1">
    <source>
        <dbReference type="ARBA" id="ARBA00022723"/>
    </source>
</evidence>
<evidence type="ECO:0000256" key="4">
    <source>
        <dbReference type="ARBA" id="ARBA00023014"/>
    </source>
</evidence>
<evidence type="ECO:0000313" key="6">
    <source>
        <dbReference type="Proteomes" id="UP000297318"/>
    </source>
</evidence>
<gene>
    <name evidence="5" type="ORF">SERN_0908</name>
</gene>
<dbReference type="SUPFAM" id="SSF53335">
    <property type="entry name" value="S-adenosyl-L-methionine-dependent methyltransferases"/>
    <property type="match status" value="1"/>
</dbReference>
<name>A0A4Z1E444_9MICO</name>
<keyword evidence="3" id="KW-0408">Iron</keyword>
<keyword evidence="5" id="KW-0808">Transferase</keyword>
<dbReference type="OrthoDB" id="9799639at2"/>
<comment type="caution">
    <text evidence="5">The sequence shown here is derived from an EMBL/GenBank/DDBJ whole genome shotgun (WGS) entry which is preliminary data.</text>
</comment>
<sequence>MPAASTMPAPLRTAIDAELAGLTSGRTEVSARRLSARYLADRPADAPIVATDDDVAAYLTTRMPATFAAVSFALDQVRDVVPDLAPRTLLDLGSGTGAATWAAWDTFEDLERADLVDYSTPMLTAARRMLAASDLAVTTSLGDAGAASRRTAASPDAPGTEAGSTHDLAVAAFVLSELTTAQRTAVVERLTTAAAQCVLVVEPGTPAGYGRILTVRAELIAAGWRIVAPCPHEHVCPLAQGTGAGSDTTDWCHAAVRLERTAAHRRAKGGERSFEDEKLAYVAAVPPPRSSADDADPALDLPAARVLRHPQTRPGHIRLELCTSDGAHESTTVTKRDKDAFRAARKIEWGQAWRP</sequence>
<dbReference type="GO" id="GO:0046872">
    <property type="term" value="F:metal ion binding"/>
    <property type="evidence" value="ECO:0007669"/>
    <property type="project" value="UniProtKB-KW"/>
</dbReference>
<reference evidence="5 6" key="1">
    <citation type="submission" date="2018-11" db="EMBL/GenBank/DDBJ databases">
        <title>Complete genome sequencing of the Actinobacteria Serinibacter sp. K3-2.</title>
        <authorList>
            <person name="Rakitin A.L."/>
            <person name="Beletsky A.V."/>
            <person name="Mardanov A.V."/>
            <person name="Ravin N.V."/>
            <person name="Gromova A.S."/>
            <person name="Filippova S.N."/>
            <person name="Gal'Chenko V.F."/>
        </authorList>
    </citation>
    <scope>NUCLEOTIDE SEQUENCE [LARGE SCALE GENOMIC DNA]</scope>
    <source>
        <strain evidence="5 6">K3-2</strain>
    </source>
</reference>
<dbReference type="GO" id="GO:0015935">
    <property type="term" value="C:small ribosomal subunit"/>
    <property type="evidence" value="ECO:0007669"/>
    <property type="project" value="TreeGrafter"/>
</dbReference>
<dbReference type="RefSeq" id="WP_135848865.1">
    <property type="nucleotide sequence ID" value="NZ_RHPJ01000001.1"/>
</dbReference>
<dbReference type="PANTHER" id="PTHR13184">
    <property type="entry name" value="37S RIBOSOMAL PROTEIN S22"/>
    <property type="match status" value="1"/>
</dbReference>
<evidence type="ECO:0000256" key="2">
    <source>
        <dbReference type="ARBA" id="ARBA00022946"/>
    </source>
</evidence>
<dbReference type="GO" id="GO:0032259">
    <property type="term" value="P:methylation"/>
    <property type="evidence" value="ECO:0007669"/>
    <property type="project" value="UniProtKB-KW"/>
</dbReference>
<dbReference type="Gene3D" id="3.40.50.150">
    <property type="entry name" value="Vaccinia Virus protein VP39"/>
    <property type="match status" value="1"/>
</dbReference>
<dbReference type="GO" id="GO:0006412">
    <property type="term" value="P:translation"/>
    <property type="evidence" value="ECO:0007669"/>
    <property type="project" value="InterPro"/>
</dbReference>
<accession>A0A4Z1E444</accession>
<evidence type="ECO:0000313" key="5">
    <source>
        <dbReference type="EMBL" id="TGO06716.1"/>
    </source>
</evidence>
<dbReference type="InterPro" id="IPR029063">
    <property type="entry name" value="SAM-dependent_MTases_sf"/>
</dbReference>
<dbReference type="GO" id="GO:0051536">
    <property type="term" value="F:iron-sulfur cluster binding"/>
    <property type="evidence" value="ECO:0007669"/>
    <property type="project" value="UniProtKB-KW"/>
</dbReference>
<dbReference type="Pfam" id="PF09243">
    <property type="entry name" value="Rsm22"/>
    <property type="match status" value="1"/>
</dbReference>
<keyword evidence="1" id="KW-0479">Metal-binding</keyword>
<organism evidence="5 6">
    <name type="scientific">Serinibacter arcticus</name>
    <dbReference type="NCBI Taxonomy" id="1655435"/>
    <lineage>
        <taxon>Bacteria</taxon>
        <taxon>Bacillati</taxon>
        <taxon>Actinomycetota</taxon>
        <taxon>Actinomycetes</taxon>
        <taxon>Micrococcales</taxon>
        <taxon>Beutenbergiaceae</taxon>
        <taxon>Serinibacter</taxon>
    </lineage>
</organism>
<dbReference type="GO" id="GO:0008168">
    <property type="term" value="F:methyltransferase activity"/>
    <property type="evidence" value="ECO:0007669"/>
    <property type="project" value="UniProtKB-KW"/>
</dbReference>
<keyword evidence="2" id="KW-0809">Transit peptide</keyword>
<dbReference type="AlphaFoldDB" id="A0A4Z1E444"/>
<protein>
    <submittedName>
        <fullName evidence="5">Methyltransferase</fullName>
    </submittedName>
</protein>
<dbReference type="EMBL" id="RHPJ01000001">
    <property type="protein sequence ID" value="TGO06716.1"/>
    <property type="molecule type" value="Genomic_DNA"/>
</dbReference>
<dbReference type="Proteomes" id="UP000297318">
    <property type="component" value="Unassembled WGS sequence"/>
</dbReference>
<dbReference type="InterPro" id="IPR015324">
    <property type="entry name" value="Ribosomal_Rsm22-like"/>
</dbReference>
<dbReference type="GO" id="GO:0003735">
    <property type="term" value="F:structural constituent of ribosome"/>
    <property type="evidence" value="ECO:0007669"/>
    <property type="project" value="TreeGrafter"/>
</dbReference>
<dbReference type="PANTHER" id="PTHR13184:SF5">
    <property type="entry name" value="METHYLTRANSFERASE-LIKE PROTEIN 17, MITOCHONDRIAL"/>
    <property type="match status" value="1"/>
</dbReference>
<keyword evidence="6" id="KW-1185">Reference proteome</keyword>
<dbReference type="InterPro" id="IPR052571">
    <property type="entry name" value="Mt_RNA_Methyltransferase"/>
</dbReference>
<evidence type="ECO:0000256" key="3">
    <source>
        <dbReference type="ARBA" id="ARBA00023004"/>
    </source>
</evidence>
<proteinExistence type="predicted"/>
<keyword evidence="4" id="KW-0411">Iron-sulfur</keyword>